<organism evidence="1 2">
    <name type="scientific">Corynascus novoguineensis</name>
    <dbReference type="NCBI Taxonomy" id="1126955"/>
    <lineage>
        <taxon>Eukaryota</taxon>
        <taxon>Fungi</taxon>
        <taxon>Dikarya</taxon>
        <taxon>Ascomycota</taxon>
        <taxon>Pezizomycotina</taxon>
        <taxon>Sordariomycetes</taxon>
        <taxon>Sordariomycetidae</taxon>
        <taxon>Sordariales</taxon>
        <taxon>Chaetomiaceae</taxon>
        <taxon>Corynascus</taxon>
    </lineage>
</organism>
<comment type="caution">
    <text evidence="1">The sequence shown here is derived from an EMBL/GenBank/DDBJ whole genome shotgun (WGS) entry which is preliminary data.</text>
</comment>
<evidence type="ECO:0000313" key="1">
    <source>
        <dbReference type="EMBL" id="KAK4247320.1"/>
    </source>
</evidence>
<protein>
    <recommendedName>
        <fullName evidence="3">DUF676 domain-containing protein</fullName>
    </recommendedName>
</protein>
<gene>
    <name evidence="1" type="ORF">C7999DRAFT_32298</name>
</gene>
<reference evidence="1" key="2">
    <citation type="submission" date="2023-05" db="EMBL/GenBank/DDBJ databases">
        <authorList>
            <consortium name="Lawrence Berkeley National Laboratory"/>
            <person name="Steindorff A."/>
            <person name="Hensen N."/>
            <person name="Bonometti L."/>
            <person name="Westerberg I."/>
            <person name="Brannstrom I.O."/>
            <person name="Guillou S."/>
            <person name="Cros-Aarteil S."/>
            <person name="Calhoun S."/>
            <person name="Haridas S."/>
            <person name="Kuo A."/>
            <person name="Mondo S."/>
            <person name="Pangilinan J."/>
            <person name="Riley R."/>
            <person name="Labutti K."/>
            <person name="Andreopoulos B."/>
            <person name="Lipzen A."/>
            <person name="Chen C."/>
            <person name="Yanf M."/>
            <person name="Daum C."/>
            <person name="Ng V."/>
            <person name="Clum A."/>
            <person name="Ohm R."/>
            <person name="Martin F."/>
            <person name="Silar P."/>
            <person name="Natvig D."/>
            <person name="Lalanne C."/>
            <person name="Gautier V."/>
            <person name="Ament-Velasquez S.L."/>
            <person name="Kruys A."/>
            <person name="Hutchinson M.I."/>
            <person name="Powell A.J."/>
            <person name="Barry K."/>
            <person name="Miller A.N."/>
            <person name="Grigoriev I.V."/>
            <person name="Debuchy R."/>
            <person name="Gladieux P."/>
            <person name="Thoren M.H."/>
            <person name="Johannesson H."/>
        </authorList>
    </citation>
    <scope>NUCLEOTIDE SEQUENCE</scope>
    <source>
        <strain evidence="1">CBS 359.72</strain>
    </source>
</reference>
<accession>A0AAN7CS56</accession>
<evidence type="ECO:0000313" key="2">
    <source>
        <dbReference type="Proteomes" id="UP001303647"/>
    </source>
</evidence>
<dbReference type="EMBL" id="MU857656">
    <property type="protein sequence ID" value="KAK4247320.1"/>
    <property type="molecule type" value="Genomic_DNA"/>
</dbReference>
<dbReference type="Proteomes" id="UP001303647">
    <property type="component" value="Unassembled WGS sequence"/>
</dbReference>
<proteinExistence type="predicted"/>
<sequence>MPAIWEQIPLAGPLFGVVADSVENVALGTGLVMVTGLNAAADTVFGKERKQRGITEIPAWFVDKFSDKNQLVRTAKETVQDADDRPLAELSKATLSRFRSILGGVSATVHELKAGEVEELIRGLWDLIGLVAHKVNPEVLLKELPDLPRKVVRAALGRVGRSGIIQGAIFSNEINVATIGLVWDHFDELINFLLDLVECAKCYAPGSSLDGKAAAADTHGRYNELDMSQPMNRHAVICQIQRLVKSIILILQQSTTATKLDEINMTEQTSLRSDDFGLGTVLEVRPSGWQRLIDPGSQKQRLWARLPTSPGAKVEKLCVKSKLSDKPPKVTNEKWFFINGIATELFWLHLACEKLARHFQREITGVFNRGDGILWDLIECAGERNANGQSSAGSQKRLIQRTASSREAQRKLKEQLHNALMQASGGDTYEHVVVIAHSQGCLVLRLALEEMITSASGNTDPNNIRREMLERLCVFTFGNPSVDWRLDWDSNGPLEPLKDSKQMDETVDLAFLSSHVLCTEHFANKTDFVAKLGVLSEHKDQLKSGYERERVFVNSEEDWVGHLFGTQYSLDPGHYRVEKAGEQGENDVAGVTGETSVLFKCQGGDSIAEARKRLNL</sequence>
<evidence type="ECO:0008006" key="3">
    <source>
        <dbReference type="Google" id="ProtNLM"/>
    </source>
</evidence>
<dbReference type="AlphaFoldDB" id="A0AAN7CS56"/>
<name>A0AAN7CS56_9PEZI</name>
<keyword evidence="2" id="KW-1185">Reference proteome</keyword>
<dbReference type="PANTHER" id="PTHR42044:SF2">
    <property type="entry name" value="DUF676 DOMAIN-CONTAINING PROTEIN"/>
    <property type="match status" value="1"/>
</dbReference>
<dbReference type="PANTHER" id="PTHR42044">
    <property type="entry name" value="DUF676 DOMAIN-CONTAINING PROTEIN-RELATED"/>
    <property type="match status" value="1"/>
</dbReference>
<reference evidence="1" key="1">
    <citation type="journal article" date="2023" name="Mol. Phylogenet. Evol.">
        <title>Genome-scale phylogeny and comparative genomics of the fungal order Sordariales.</title>
        <authorList>
            <person name="Hensen N."/>
            <person name="Bonometti L."/>
            <person name="Westerberg I."/>
            <person name="Brannstrom I.O."/>
            <person name="Guillou S."/>
            <person name="Cros-Aarteil S."/>
            <person name="Calhoun S."/>
            <person name="Haridas S."/>
            <person name="Kuo A."/>
            <person name="Mondo S."/>
            <person name="Pangilinan J."/>
            <person name="Riley R."/>
            <person name="LaButti K."/>
            <person name="Andreopoulos B."/>
            <person name="Lipzen A."/>
            <person name="Chen C."/>
            <person name="Yan M."/>
            <person name="Daum C."/>
            <person name="Ng V."/>
            <person name="Clum A."/>
            <person name="Steindorff A."/>
            <person name="Ohm R.A."/>
            <person name="Martin F."/>
            <person name="Silar P."/>
            <person name="Natvig D.O."/>
            <person name="Lalanne C."/>
            <person name="Gautier V."/>
            <person name="Ament-Velasquez S.L."/>
            <person name="Kruys A."/>
            <person name="Hutchinson M.I."/>
            <person name="Powell A.J."/>
            <person name="Barry K."/>
            <person name="Miller A.N."/>
            <person name="Grigoriev I.V."/>
            <person name="Debuchy R."/>
            <person name="Gladieux P."/>
            <person name="Hiltunen Thoren M."/>
            <person name="Johannesson H."/>
        </authorList>
    </citation>
    <scope>NUCLEOTIDE SEQUENCE</scope>
    <source>
        <strain evidence="1">CBS 359.72</strain>
    </source>
</reference>